<name>A0AAV3T8J8_9EURY</name>
<protein>
    <submittedName>
        <fullName evidence="2">Uncharacterized protein</fullName>
    </submittedName>
</protein>
<comment type="caution">
    <text evidence="2">The sequence shown here is derived from an EMBL/GenBank/DDBJ whole genome shotgun (WGS) entry which is preliminary data.</text>
</comment>
<dbReference type="EMBL" id="BAAADV010000003">
    <property type="protein sequence ID" value="GAA0671794.1"/>
    <property type="molecule type" value="Genomic_DNA"/>
</dbReference>
<keyword evidence="3" id="KW-1185">Reference proteome</keyword>
<accession>A0AAV3T8J8</accession>
<organism evidence="2 3">
    <name type="scientific">Natronoarchaeum mannanilyticum</name>
    <dbReference type="NCBI Taxonomy" id="926360"/>
    <lineage>
        <taxon>Archaea</taxon>
        <taxon>Methanobacteriati</taxon>
        <taxon>Methanobacteriota</taxon>
        <taxon>Stenosarchaea group</taxon>
        <taxon>Halobacteria</taxon>
        <taxon>Halobacteriales</taxon>
        <taxon>Natronoarchaeaceae</taxon>
    </lineage>
</organism>
<proteinExistence type="predicted"/>
<sequence>MTTQQFKPVPEPPESLERVEEARRAVPLVPDPQADCCARLQDRIGSGSRQDAEAQGASSPVSLTRQDAETWLTFLRALELVERKQSGYARTRHDIDRDELASAFRERVVGADAALDAAAGQSGDAAVEAAFEAVRDSVPEWERRRHDDWESVWRDRTERLLEWGDLFGVDTS</sequence>
<evidence type="ECO:0000256" key="1">
    <source>
        <dbReference type="SAM" id="MobiDB-lite"/>
    </source>
</evidence>
<evidence type="ECO:0000313" key="3">
    <source>
        <dbReference type="Proteomes" id="UP001500420"/>
    </source>
</evidence>
<feature type="region of interest" description="Disordered" evidence="1">
    <location>
        <begin position="1"/>
        <end position="27"/>
    </location>
</feature>
<feature type="compositionally biased region" description="Basic and acidic residues" evidence="1">
    <location>
        <begin position="15"/>
        <end position="24"/>
    </location>
</feature>
<dbReference type="AlphaFoldDB" id="A0AAV3T8J8"/>
<dbReference type="InterPro" id="IPR058821">
    <property type="entry name" value="Double_WHD-containing_halo"/>
</dbReference>
<gene>
    <name evidence="2" type="ORF">GCM10009020_17900</name>
</gene>
<dbReference type="Proteomes" id="UP001500420">
    <property type="component" value="Unassembled WGS sequence"/>
</dbReference>
<dbReference type="RefSeq" id="WP_343773649.1">
    <property type="nucleotide sequence ID" value="NZ_BAAADV010000003.1"/>
</dbReference>
<reference evidence="2 3" key="1">
    <citation type="journal article" date="2019" name="Int. J. Syst. Evol. Microbiol.">
        <title>The Global Catalogue of Microorganisms (GCM) 10K type strain sequencing project: providing services to taxonomists for standard genome sequencing and annotation.</title>
        <authorList>
            <consortium name="The Broad Institute Genomics Platform"/>
            <consortium name="The Broad Institute Genome Sequencing Center for Infectious Disease"/>
            <person name="Wu L."/>
            <person name="Ma J."/>
        </authorList>
    </citation>
    <scope>NUCLEOTIDE SEQUENCE [LARGE SCALE GENOMIC DNA]</scope>
    <source>
        <strain evidence="2 3">JCM 16328</strain>
    </source>
</reference>
<feature type="region of interest" description="Disordered" evidence="1">
    <location>
        <begin position="41"/>
        <end position="63"/>
    </location>
</feature>
<evidence type="ECO:0000313" key="2">
    <source>
        <dbReference type="EMBL" id="GAA0671794.1"/>
    </source>
</evidence>
<dbReference type="Pfam" id="PF25947">
    <property type="entry name" value="WHD_halo_double"/>
    <property type="match status" value="2"/>
</dbReference>